<reference evidence="1 2" key="1">
    <citation type="submission" date="2018-08" db="EMBL/GenBank/DDBJ databases">
        <title>A genome reference for cultivated species of the human gut microbiota.</title>
        <authorList>
            <person name="Zou Y."/>
            <person name="Xue W."/>
            <person name="Luo G."/>
        </authorList>
    </citation>
    <scope>NUCLEOTIDE SEQUENCE [LARGE SCALE GENOMIC DNA]</scope>
    <source>
        <strain evidence="1 2">AF28-26</strain>
    </source>
</reference>
<comment type="caution">
    <text evidence="1">The sequence shown here is derived from an EMBL/GenBank/DDBJ whole genome shotgun (WGS) entry which is preliminary data.</text>
</comment>
<dbReference type="InterPro" id="IPR045706">
    <property type="entry name" value="DUF6062"/>
</dbReference>
<dbReference type="Pfam" id="PF19538">
    <property type="entry name" value="DUF6062"/>
    <property type="match status" value="1"/>
</dbReference>
<protein>
    <recommendedName>
        <fullName evidence="3">ABC transporter substrate-binding protein</fullName>
    </recommendedName>
</protein>
<organism evidence="1 2">
    <name type="scientific">[Clostridium] leptum</name>
    <dbReference type="NCBI Taxonomy" id="1535"/>
    <lineage>
        <taxon>Bacteria</taxon>
        <taxon>Bacillati</taxon>
        <taxon>Bacillota</taxon>
        <taxon>Clostridia</taxon>
        <taxon>Eubacteriales</taxon>
        <taxon>Oscillospiraceae</taxon>
        <taxon>Oscillospiraceae incertae sedis</taxon>
    </lineage>
</organism>
<evidence type="ECO:0008006" key="3">
    <source>
        <dbReference type="Google" id="ProtNLM"/>
    </source>
</evidence>
<evidence type="ECO:0000313" key="1">
    <source>
        <dbReference type="EMBL" id="RGQ40349.1"/>
    </source>
</evidence>
<proteinExistence type="predicted"/>
<dbReference type="Proteomes" id="UP000284751">
    <property type="component" value="Unassembled WGS sequence"/>
</dbReference>
<name>A0A412AX15_9FIRM</name>
<evidence type="ECO:0000313" key="2">
    <source>
        <dbReference type="Proteomes" id="UP000284751"/>
    </source>
</evidence>
<accession>A0A412AX15</accession>
<sequence length="266" mass="30202">MPTKSFSIRQNQILLYNKLPAGATGAGQKNKTGGIYMREDICTIPISEVFEPKEGCPICRMRDTLENRVTEYITGAAMMEPDIREVTNVQGFCYPHFSMMLKKGSRLSNALILESHLKEIETSVLRLDKRGVPGKKEVEAAKKLTESCFVCEQIQWAMVRMFDTIYRLWGKEEEFRELFSQQAYLCLPHYTALLKGAQKGIGKKNYSAFAQAASDLVKNYLDGLQKDVTHFCSMFDYRNIGGDFGNSKDSIERSIQFLTSRIPEGQ</sequence>
<dbReference type="EMBL" id="QRTC01000029">
    <property type="protein sequence ID" value="RGQ40349.1"/>
    <property type="molecule type" value="Genomic_DNA"/>
</dbReference>
<dbReference type="AlphaFoldDB" id="A0A412AX15"/>
<gene>
    <name evidence="1" type="ORF">DWY99_08150</name>
</gene>